<dbReference type="EC" id="5.3.1.23" evidence="3"/>
<evidence type="ECO:0000256" key="4">
    <source>
        <dbReference type="SAM" id="MobiDB-lite"/>
    </source>
</evidence>
<protein>
    <recommendedName>
        <fullName evidence="3">Methylthioribose-1-phosphate isomerase</fullName>
        <shortName evidence="3">M1Pi</shortName>
        <shortName evidence="3">MTR-1-P isomerase</shortName>
        <ecNumber evidence="3">5.3.1.23</ecNumber>
    </recommendedName>
    <alternativeName>
        <fullName evidence="3">S-methyl-5-thioribose-1-phosphate isomerase</fullName>
    </alternativeName>
</protein>
<feature type="binding site" evidence="3">
    <location>
        <begin position="240"/>
        <end position="241"/>
    </location>
    <ligand>
        <name>substrate</name>
    </ligand>
</feature>
<dbReference type="InterPro" id="IPR000649">
    <property type="entry name" value="IF-2B-related"/>
</dbReference>
<evidence type="ECO:0000313" key="5">
    <source>
        <dbReference type="EMBL" id="XCG65767.1"/>
    </source>
</evidence>
<feature type="site" description="Transition state stabilizer" evidence="3">
    <location>
        <position position="150"/>
    </location>
</feature>
<comment type="catalytic activity">
    <reaction evidence="2 3">
        <text>5-(methylsulfanyl)-alpha-D-ribose 1-phosphate = 5-(methylsulfanyl)-D-ribulose 1-phosphate</text>
        <dbReference type="Rhea" id="RHEA:19989"/>
        <dbReference type="ChEBI" id="CHEBI:58533"/>
        <dbReference type="ChEBI" id="CHEBI:58548"/>
        <dbReference type="EC" id="5.3.1.23"/>
    </reaction>
</comment>
<comment type="function">
    <text evidence="3">Catalyzes the interconversion of methylthioribose-1-phosphate (MTR-1-P) into methylthioribulose-1-phosphate (MTRu-1-P).</text>
</comment>
<dbReference type="HAMAP" id="MF_01678">
    <property type="entry name" value="Salvage_MtnA"/>
    <property type="match status" value="1"/>
</dbReference>
<dbReference type="EMBL" id="CP159218">
    <property type="protein sequence ID" value="XCG65767.1"/>
    <property type="molecule type" value="Genomic_DNA"/>
</dbReference>
<dbReference type="InterPro" id="IPR027363">
    <property type="entry name" value="M1Pi_N"/>
</dbReference>
<sequence length="343" mass="35425">MDWSQGDDAPGVIRMIDQTRLPSETVLLDIGTVDDLIGAIQRLSVRGAPALGVAGALGVVIAAQQFETEKAIAAAADIRSSRPTAVNLSVGVDRALAAFRTGGLQAALTAALQLRDEDIAACLAMAERGADLVRSLVGGRPRPMTMMTICNTGGLAAVEHGTALGVIERLHLDGDLASAIACETRPLLQGARLTTWELDRMGAPHELIIDSAAAMILAGGGVDAVLVGADRIAANGDTANKIGTFSLAVAARYAGVPFIVVAPETTVDPATASGADIEIEDRGPDEVGGFGGVRTAPPGTHARNPAFDVTPAALITAIVTDRRTIRPELGERPETPLDQDRSR</sequence>
<dbReference type="Pfam" id="PF01008">
    <property type="entry name" value="IF-2B"/>
    <property type="match status" value="1"/>
</dbReference>
<dbReference type="SUPFAM" id="SSF100950">
    <property type="entry name" value="NagB/RpiA/CoA transferase-like"/>
    <property type="match status" value="1"/>
</dbReference>
<dbReference type="InterPro" id="IPR037171">
    <property type="entry name" value="NagB/RpiA_transferase-like"/>
</dbReference>
<organism evidence="5">
    <name type="scientific">Nakamurella sp. A5-74</name>
    <dbReference type="NCBI Taxonomy" id="3158264"/>
    <lineage>
        <taxon>Bacteria</taxon>
        <taxon>Bacillati</taxon>
        <taxon>Actinomycetota</taxon>
        <taxon>Actinomycetes</taxon>
        <taxon>Nakamurellales</taxon>
        <taxon>Nakamurellaceae</taxon>
        <taxon>Nakamurella</taxon>
    </lineage>
</organism>
<evidence type="ECO:0000256" key="1">
    <source>
        <dbReference type="ARBA" id="ARBA00023235"/>
    </source>
</evidence>
<dbReference type="InterPro" id="IPR042529">
    <property type="entry name" value="IF_2B-like_C"/>
</dbReference>
<feature type="binding site" evidence="3">
    <location>
        <begin position="46"/>
        <end position="48"/>
    </location>
    <ligand>
        <name>substrate</name>
    </ligand>
</feature>
<feature type="binding site" evidence="3">
    <location>
        <position position="189"/>
    </location>
    <ligand>
        <name>substrate</name>
    </ligand>
</feature>
<comment type="similarity">
    <text evidence="3">Belongs to the EIF-2B alpha/beta/delta subunits family. MtnA subfamily.</text>
</comment>
<proteinExistence type="inferred from homology"/>
<dbReference type="NCBIfam" id="NF004326">
    <property type="entry name" value="PRK05720.1"/>
    <property type="match status" value="1"/>
</dbReference>
<reference evidence="5" key="1">
    <citation type="submission" date="2024-05" db="EMBL/GenBank/DDBJ databases">
        <authorList>
            <person name="Cai S.Y."/>
            <person name="Jin L.M."/>
            <person name="Li H.R."/>
        </authorList>
    </citation>
    <scope>NUCLEOTIDE SEQUENCE</scope>
    <source>
        <strain evidence="5">A5-74</strain>
    </source>
</reference>
<keyword evidence="3" id="KW-0028">Amino-acid biosynthesis</keyword>
<evidence type="ECO:0000256" key="2">
    <source>
        <dbReference type="ARBA" id="ARBA00052401"/>
    </source>
</evidence>
<dbReference type="FunFam" id="3.40.50.10470:FF:000006">
    <property type="entry name" value="Methylthioribose-1-phosphate isomerase"/>
    <property type="match status" value="1"/>
</dbReference>
<dbReference type="RefSeq" id="WP_353651371.1">
    <property type="nucleotide sequence ID" value="NZ_CP159218.1"/>
</dbReference>
<comment type="pathway">
    <text evidence="3">Amino-acid biosynthesis; L-methionine biosynthesis via salvage pathway; L-methionine from S-methyl-5-thio-alpha-D-ribose 1-phosphate: step 1/6.</text>
</comment>
<keyword evidence="3" id="KW-0486">Methionine biosynthesis</keyword>
<gene>
    <name evidence="3 5" type="primary">mtnA</name>
    <name evidence="5" type="ORF">ABLG96_04010</name>
</gene>
<dbReference type="Gene3D" id="3.40.50.10470">
    <property type="entry name" value="Translation initiation factor eif-2b, domain 2"/>
    <property type="match status" value="1"/>
</dbReference>
<evidence type="ECO:0000256" key="3">
    <source>
        <dbReference type="HAMAP-Rule" id="MF_01678"/>
    </source>
</evidence>
<dbReference type="InterPro" id="IPR011559">
    <property type="entry name" value="Initiation_fac_2B_a/b/d"/>
</dbReference>
<dbReference type="AlphaFoldDB" id="A0AAU8DWI9"/>
<dbReference type="Gene3D" id="1.20.120.420">
    <property type="entry name" value="translation initiation factor eif-2b, domain 1"/>
    <property type="match status" value="1"/>
</dbReference>
<feature type="active site" description="Proton donor" evidence="3">
    <location>
        <position position="230"/>
    </location>
</feature>
<dbReference type="PANTHER" id="PTHR43475">
    <property type="entry name" value="METHYLTHIORIBOSE-1-PHOSPHATE ISOMERASE"/>
    <property type="match status" value="1"/>
</dbReference>
<dbReference type="InterPro" id="IPR005251">
    <property type="entry name" value="IF-M1Pi"/>
</dbReference>
<dbReference type="PANTHER" id="PTHR43475:SF1">
    <property type="entry name" value="METHYLTHIORIBOSE-1-PHOSPHATE ISOMERASE"/>
    <property type="match status" value="1"/>
</dbReference>
<feature type="region of interest" description="Disordered" evidence="4">
    <location>
        <begin position="286"/>
        <end position="305"/>
    </location>
</feature>
<accession>A0AAU8DWI9</accession>
<name>A0AAU8DWI9_9ACTN</name>
<feature type="binding site" evidence="3">
    <location>
        <position position="82"/>
    </location>
    <ligand>
        <name>substrate</name>
    </ligand>
</feature>
<dbReference type="GO" id="GO:0046523">
    <property type="term" value="F:S-methyl-5-thioribose-1-phosphate isomerase activity"/>
    <property type="evidence" value="ECO:0007669"/>
    <property type="project" value="UniProtKB-UniRule"/>
</dbReference>
<dbReference type="NCBIfam" id="TIGR00512">
    <property type="entry name" value="salvage_mtnA"/>
    <property type="match status" value="1"/>
</dbReference>
<dbReference type="NCBIfam" id="TIGR00524">
    <property type="entry name" value="eIF-2B_rel"/>
    <property type="match status" value="1"/>
</dbReference>
<keyword evidence="1 3" id="KW-0413">Isomerase</keyword>
<dbReference type="GO" id="GO:0019509">
    <property type="term" value="P:L-methionine salvage from methylthioadenosine"/>
    <property type="evidence" value="ECO:0007669"/>
    <property type="project" value="UniProtKB-UniRule"/>
</dbReference>